<dbReference type="GO" id="GO:0030490">
    <property type="term" value="P:maturation of SSU-rRNA"/>
    <property type="evidence" value="ECO:0007669"/>
    <property type="project" value="UniProtKB-UniRule"/>
</dbReference>
<evidence type="ECO:0000256" key="2">
    <source>
        <dbReference type="HAMAP-Rule" id="MF_00003"/>
    </source>
</evidence>
<protein>
    <recommendedName>
        <fullName evidence="2">Ribosome-binding factor A</fullName>
    </recommendedName>
</protein>
<dbReference type="KEGG" id="elv:FNIIJ_200"/>
<keyword evidence="1 2" id="KW-0690">Ribosome biogenesis</keyword>
<comment type="function">
    <text evidence="2">One of several proteins that assist in the late maturation steps of the functional core of the 30S ribosomal subunit. Associates with free 30S ribosomal subunits (but not with 30S subunits that are part of 70S ribosomes or polysomes). Required for efficient processing of 16S rRNA. May interact with the 5'-terminal helix region of 16S rRNA.</text>
</comment>
<gene>
    <name evidence="2 3" type="primary">rbfA</name>
    <name evidence="3" type="ORF">FNIIJ_200</name>
</gene>
<accession>A0A068DNZ5</accession>
<dbReference type="GO" id="GO:0005829">
    <property type="term" value="C:cytosol"/>
    <property type="evidence" value="ECO:0007669"/>
    <property type="project" value="TreeGrafter"/>
</dbReference>
<dbReference type="AlphaFoldDB" id="A0A068DNZ5"/>
<dbReference type="STRING" id="1415657.FNIIJ_200"/>
<dbReference type="Proteomes" id="UP000027148">
    <property type="component" value="Chromosome"/>
</dbReference>
<evidence type="ECO:0000313" key="4">
    <source>
        <dbReference type="Proteomes" id="UP000027148"/>
    </source>
</evidence>
<evidence type="ECO:0000313" key="3">
    <source>
        <dbReference type="EMBL" id="AID37470.1"/>
    </source>
</evidence>
<comment type="similarity">
    <text evidence="2">Belongs to the RbfA family.</text>
</comment>
<dbReference type="Pfam" id="PF02033">
    <property type="entry name" value="RBFA"/>
    <property type="match status" value="1"/>
</dbReference>
<name>A0A068DNZ5_9FLAO</name>
<dbReference type="GO" id="GO:0043024">
    <property type="term" value="F:ribosomal small subunit binding"/>
    <property type="evidence" value="ECO:0007669"/>
    <property type="project" value="TreeGrafter"/>
</dbReference>
<reference evidence="3 4" key="1">
    <citation type="journal article" date="2014" name="Genome Biol. Evol.">
        <title>Genome sequence of "Candidatus Walczuchella monophlebidarum" the flavobacterial endosymbiont of Llaveia axin axin (Hemiptera: Coccoidea: Monophlebidae).</title>
        <authorList>
            <person name="Rosas-Perez T."/>
            <person name="Rosenblueth M."/>
            <person name="Rincon-Rosales R."/>
            <person name="Mora J."/>
            <person name="Martinez-Romero E."/>
        </authorList>
    </citation>
    <scope>NUCLEOTIDE SEQUENCE [LARGE SCALE GENOMIC DNA]</scope>
    <source>
        <strain evidence="3">FNIIJ</strain>
    </source>
</reference>
<comment type="subunit">
    <text evidence="2">Monomer. Binds 30S ribosomal subunits, but not 50S ribosomal subunits or 70S ribosomes.</text>
</comment>
<evidence type="ECO:0000256" key="1">
    <source>
        <dbReference type="ARBA" id="ARBA00022517"/>
    </source>
</evidence>
<proteinExistence type="inferred from homology"/>
<sequence>MGSIRNKKITGLIQKELASIFRYETGNNGLLISVIRVHLSSDLSSAKIYLSIFSQKKENRKILQEIIDKHLYYKHLLGQRIRNQIRKIPELNFRIEDTLDYIENIERELLVERNF</sequence>
<dbReference type="Gene3D" id="3.30.300.20">
    <property type="match status" value="1"/>
</dbReference>
<organism evidence="3 4">
    <name type="scientific">Candidatus Walczuchella monophlebidarum</name>
    <dbReference type="NCBI Taxonomy" id="1415657"/>
    <lineage>
        <taxon>Bacteria</taxon>
        <taxon>Pseudomonadati</taxon>
        <taxon>Bacteroidota</taxon>
        <taxon>Flavobacteriia</taxon>
        <taxon>Flavobacteriales</taxon>
        <taxon>Candidatus Walczuchella</taxon>
    </lineage>
</organism>
<keyword evidence="4" id="KW-1185">Reference proteome</keyword>
<dbReference type="HOGENOM" id="CLU_089475_4_1_10"/>
<dbReference type="PANTHER" id="PTHR33515">
    <property type="entry name" value="RIBOSOME-BINDING FACTOR A, CHLOROPLASTIC-RELATED"/>
    <property type="match status" value="1"/>
</dbReference>
<dbReference type="SUPFAM" id="SSF89919">
    <property type="entry name" value="Ribosome-binding factor A, RbfA"/>
    <property type="match status" value="1"/>
</dbReference>
<dbReference type="OrthoDB" id="9811910at2"/>
<comment type="subcellular location">
    <subcellularLocation>
        <location evidence="2">Cytoplasm</location>
    </subcellularLocation>
</comment>
<dbReference type="PANTHER" id="PTHR33515:SF1">
    <property type="entry name" value="RIBOSOME-BINDING FACTOR A, CHLOROPLASTIC-RELATED"/>
    <property type="match status" value="1"/>
</dbReference>
<dbReference type="RefSeq" id="WP_038436197.1">
    <property type="nucleotide sequence ID" value="NZ_CP006873.1"/>
</dbReference>
<dbReference type="HAMAP" id="MF_00003">
    <property type="entry name" value="RbfA"/>
    <property type="match status" value="1"/>
</dbReference>
<keyword evidence="2" id="KW-0963">Cytoplasm</keyword>
<dbReference type="InterPro" id="IPR000238">
    <property type="entry name" value="RbfA"/>
</dbReference>
<dbReference type="InterPro" id="IPR015946">
    <property type="entry name" value="KH_dom-like_a/b"/>
</dbReference>
<dbReference type="InterPro" id="IPR023799">
    <property type="entry name" value="RbfA_dom_sf"/>
</dbReference>
<dbReference type="EMBL" id="CP006873">
    <property type="protein sequence ID" value="AID37470.1"/>
    <property type="molecule type" value="Genomic_DNA"/>
</dbReference>